<comment type="similarity">
    <text evidence="2">Belongs to the nucleotide-sugar transporter family. SLC35B subfamily.</text>
</comment>
<keyword evidence="6 8" id="KW-1133">Transmembrane helix</keyword>
<proteinExistence type="inferred from homology"/>
<evidence type="ECO:0000256" key="7">
    <source>
        <dbReference type="ARBA" id="ARBA00023136"/>
    </source>
</evidence>
<dbReference type="EMBL" id="UFQT01000154">
    <property type="protein sequence ID" value="SSX20947.1"/>
    <property type="molecule type" value="Genomic_DNA"/>
</dbReference>
<dbReference type="GO" id="GO:0005460">
    <property type="term" value="F:UDP-glucose transmembrane transporter activity"/>
    <property type="evidence" value="ECO:0007669"/>
    <property type="project" value="TreeGrafter"/>
</dbReference>
<feature type="transmembrane region" description="Helical" evidence="8">
    <location>
        <begin position="7"/>
        <end position="27"/>
    </location>
</feature>
<keyword evidence="7 8" id="KW-0472">Membrane</keyword>
<feature type="transmembrane region" description="Helical" evidence="8">
    <location>
        <begin position="120"/>
        <end position="141"/>
    </location>
</feature>
<evidence type="ECO:0000256" key="3">
    <source>
        <dbReference type="ARBA" id="ARBA00022448"/>
    </source>
</evidence>
<keyword evidence="5" id="KW-0256">Endoplasmic reticulum</keyword>
<dbReference type="VEuPathDB" id="VectorBase:CSON003125"/>
<evidence type="ECO:0000256" key="6">
    <source>
        <dbReference type="ARBA" id="ARBA00022989"/>
    </source>
</evidence>
<feature type="transmembrane region" description="Helical" evidence="8">
    <location>
        <begin position="246"/>
        <end position="271"/>
    </location>
</feature>
<evidence type="ECO:0000256" key="1">
    <source>
        <dbReference type="ARBA" id="ARBA00004477"/>
    </source>
</evidence>
<dbReference type="GO" id="GO:0005459">
    <property type="term" value="F:UDP-galactose transmembrane transporter activity"/>
    <property type="evidence" value="ECO:0007669"/>
    <property type="project" value="TreeGrafter"/>
</dbReference>
<organism evidence="9">
    <name type="scientific">Culicoides sonorensis</name>
    <name type="common">Biting midge</name>
    <dbReference type="NCBI Taxonomy" id="179676"/>
    <lineage>
        <taxon>Eukaryota</taxon>
        <taxon>Metazoa</taxon>
        <taxon>Ecdysozoa</taxon>
        <taxon>Arthropoda</taxon>
        <taxon>Hexapoda</taxon>
        <taxon>Insecta</taxon>
        <taxon>Pterygota</taxon>
        <taxon>Neoptera</taxon>
        <taxon>Endopterygota</taxon>
        <taxon>Diptera</taxon>
        <taxon>Nematocera</taxon>
        <taxon>Chironomoidea</taxon>
        <taxon>Ceratopogonidae</taxon>
        <taxon>Ceratopogoninae</taxon>
        <taxon>Culicoides</taxon>
        <taxon>Monoculicoides</taxon>
    </lineage>
</organism>
<comment type="subcellular location">
    <subcellularLocation>
        <location evidence="1">Endoplasmic reticulum membrane</location>
        <topology evidence="1">Multi-pass membrane protein</topology>
    </subcellularLocation>
</comment>
<evidence type="ECO:0000256" key="5">
    <source>
        <dbReference type="ARBA" id="ARBA00022824"/>
    </source>
</evidence>
<evidence type="ECO:0000313" key="9">
    <source>
        <dbReference type="EMBL" id="SSX20947.1"/>
    </source>
</evidence>
<gene>
    <name evidence="9" type="primary">CSON003125</name>
</gene>
<evidence type="ECO:0000256" key="8">
    <source>
        <dbReference type="SAM" id="Phobius"/>
    </source>
</evidence>
<dbReference type="GO" id="GO:0005789">
    <property type="term" value="C:endoplasmic reticulum membrane"/>
    <property type="evidence" value="ECO:0007669"/>
    <property type="project" value="UniProtKB-SubCell"/>
</dbReference>
<dbReference type="AlphaFoldDB" id="A0A336LX89"/>
<dbReference type="PANTHER" id="PTHR10778:SF10">
    <property type="entry name" value="SOLUTE CARRIER FAMILY 35 MEMBER B1"/>
    <property type="match status" value="1"/>
</dbReference>
<dbReference type="InterPro" id="IPR013657">
    <property type="entry name" value="SCL35B1-4/HUT1"/>
</dbReference>
<evidence type="ECO:0000256" key="4">
    <source>
        <dbReference type="ARBA" id="ARBA00022692"/>
    </source>
</evidence>
<keyword evidence="4 8" id="KW-0812">Transmembrane</keyword>
<accession>A0A336LX89</accession>
<evidence type="ECO:0000256" key="2">
    <source>
        <dbReference type="ARBA" id="ARBA00010694"/>
    </source>
</evidence>
<dbReference type="Pfam" id="PF08449">
    <property type="entry name" value="UAA"/>
    <property type="match status" value="1"/>
</dbReference>
<feature type="transmembrane region" description="Helical" evidence="8">
    <location>
        <begin position="60"/>
        <end position="82"/>
    </location>
</feature>
<reference evidence="9" key="1">
    <citation type="submission" date="2018-07" db="EMBL/GenBank/DDBJ databases">
        <authorList>
            <person name="Quirk P.G."/>
            <person name="Krulwich T.A."/>
        </authorList>
    </citation>
    <scope>NUCLEOTIDE SEQUENCE</scope>
</reference>
<keyword evidence="3" id="KW-0813">Transport</keyword>
<feature type="transmembrane region" description="Helical" evidence="8">
    <location>
        <begin position="178"/>
        <end position="199"/>
    </location>
</feature>
<sequence>MVFLHEKLRFLCAGSGLTISFLIFSLLHEKLVKTEYVEYSFNNNTSNNSNNNVESHKENFYYFQTLLAILCLLNSIIGGVLHQVFDEKPDTTSPFLYFSDSIVNVLTTLCSSYALKWVSYPVQIIAKCASPIPTLVLSVLIGKCHYKWQKYLFTVLLVAGVSTFMYDSTKLQKGLKDSLWYGEILLAVSLLMDGLCGGIQDRIRHTSGPPPFAMMSKINGYSSVLVIIGAFSVNEVTQFIDFCSRFPHVLINIGILAVVNVIGQSFVYMILTTNGSLSCSFVTTVRKLLSILLSVIFFNHSIEFYQWIGLAVTFSVLFLDTIYSDYGDGIEEEKLEKPPIEVISNDNQGYIKEIVVIPIDSHLNAVGKGLN</sequence>
<dbReference type="PANTHER" id="PTHR10778">
    <property type="entry name" value="SOLUTE CARRIER FAMILY 35 MEMBER B"/>
    <property type="match status" value="1"/>
</dbReference>
<feature type="transmembrane region" description="Helical" evidence="8">
    <location>
        <begin position="148"/>
        <end position="166"/>
    </location>
</feature>
<dbReference type="GO" id="GO:0000139">
    <property type="term" value="C:Golgi membrane"/>
    <property type="evidence" value="ECO:0007669"/>
    <property type="project" value="TreeGrafter"/>
</dbReference>
<feature type="transmembrane region" description="Helical" evidence="8">
    <location>
        <begin position="220"/>
        <end position="240"/>
    </location>
</feature>
<protein>
    <submittedName>
        <fullName evidence="9">CSON003125 protein</fullName>
    </submittedName>
</protein>
<name>A0A336LX89_CULSO</name>
<dbReference type="OMA" id="CMILNIM"/>